<evidence type="ECO:0000313" key="2">
    <source>
        <dbReference type="Proteomes" id="UP000012073"/>
    </source>
</evidence>
<gene>
    <name evidence="1" type="ORF">CHC_T00000027001</name>
</gene>
<dbReference type="Proteomes" id="UP000012073">
    <property type="component" value="Unassembled WGS sequence"/>
</dbReference>
<evidence type="ECO:0000313" key="1">
    <source>
        <dbReference type="EMBL" id="CDF37895.1"/>
    </source>
</evidence>
<proteinExistence type="predicted"/>
<organism evidence="1 2">
    <name type="scientific">Chondrus crispus</name>
    <name type="common">Carrageen Irish moss</name>
    <name type="synonym">Polymorpha crispa</name>
    <dbReference type="NCBI Taxonomy" id="2769"/>
    <lineage>
        <taxon>Eukaryota</taxon>
        <taxon>Rhodophyta</taxon>
        <taxon>Florideophyceae</taxon>
        <taxon>Rhodymeniophycidae</taxon>
        <taxon>Gigartinales</taxon>
        <taxon>Gigartinaceae</taxon>
        <taxon>Chondrus</taxon>
    </lineage>
</organism>
<dbReference type="EMBL" id="HG001883">
    <property type="protein sequence ID" value="CDF37895.1"/>
    <property type="molecule type" value="Genomic_DNA"/>
</dbReference>
<protein>
    <submittedName>
        <fullName evidence="1">Uncharacterized protein</fullName>
    </submittedName>
</protein>
<name>R7QKG2_CHOCR</name>
<dbReference type="KEGG" id="ccp:CHC_T00000027001"/>
<accession>R7QKG2</accession>
<keyword evidence="2" id="KW-1185">Reference proteome</keyword>
<dbReference type="Gramene" id="CDF37895">
    <property type="protein sequence ID" value="CDF37895"/>
    <property type="gene ID" value="CHC_T00000027001"/>
</dbReference>
<dbReference type="GeneID" id="17325472"/>
<sequence length="37" mass="4435">MWRPQACFMFYLRAIVQKIDSHSAFIAYVRPLIIHVL</sequence>
<dbReference type="AlphaFoldDB" id="R7QKG2"/>
<reference evidence="2" key="1">
    <citation type="journal article" date="2013" name="Proc. Natl. Acad. Sci. U.S.A.">
        <title>Genome structure and metabolic features in the red seaweed Chondrus crispus shed light on evolution of the Archaeplastida.</title>
        <authorList>
            <person name="Collen J."/>
            <person name="Porcel B."/>
            <person name="Carre W."/>
            <person name="Ball S.G."/>
            <person name="Chaparro C."/>
            <person name="Tonon T."/>
            <person name="Barbeyron T."/>
            <person name="Michel G."/>
            <person name="Noel B."/>
            <person name="Valentin K."/>
            <person name="Elias M."/>
            <person name="Artiguenave F."/>
            <person name="Arun A."/>
            <person name="Aury J.M."/>
            <person name="Barbosa-Neto J.F."/>
            <person name="Bothwell J.H."/>
            <person name="Bouget F.Y."/>
            <person name="Brillet L."/>
            <person name="Cabello-Hurtado F."/>
            <person name="Capella-Gutierrez S."/>
            <person name="Charrier B."/>
            <person name="Cladiere L."/>
            <person name="Cock J.M."/>
            <person name="Coelho S.M."/>
            <person name="Colleoni C."/>
            <person name="Czjzek M."/>
            <person name="Da Silva C."/>
            <person name="Delage L."/>
            <person name="Denoeud F."/>
            <person name="Deschamps P."/>
            <person name="Dittami S.M."/>
            <person name="Gabaldon T."/>
            <person name="Gachon C.M."/>
            <person name="Groisillier A."/>
            <person name="Herve C."/>
            <person name="Jabbari K."/>
            <person name="Katinka M."/>
            <person name="Kloareg B."/>
            <person name="Kowalczyk N."/>
            <person name="Labadie K."/>
            <person name="Leblanc C."/>
            <person name="Lopez P.J."/>
            <person name="McLachlan D.H."/>
            <person name="Meslet-Cladiere L."/>
            <person name="Moustafa A."/>
            <person name="Nehr Z."/>
            <person name="Nyvall Collen P."/>
            <person name="Panaud O."/>
            <person name="Partensky F."/>
            <person name="Poulain J."/>
            <person name="Rensing S.A."/>
            <person name="Rousvoal S."/>
            <person name="Samson G."/>
            <person name="Symeonidi A."/>
            <person name="Weissenbach J."/>
            <person name="Zambounis A."/>
            <person name="Wincker P."/>
            <person name="Boyen C."/>
        </authorList>
    </citation>
    <scope>NUCLEOTIDE SEQUENCE [LARGE SCALE GENOMIC DNA]</scope>
    <source>
        <strain evidence="2">cv. Stackhouse</strain>
    </source>
</reference>
<dbReference type="RefSeq" id="XP_005717766.1">
    <property type="nucleotide sequence ID" value="XM_005717709.1"/>
</dbReference>